<dbReference type="CDD" id="cd07043">
    <property type="entry name" value="STAS_anti-anti-sigma_factors"/>
    <property type="match status" value="1"/>
</dbReference>
<dbReference type="KEGG" id="eaj:Q3M24_00620"/>
<dbReference type="InterPro" id="IPR036513">
    <property type="entry name" value="STAS_dom_sf"/>
</dbReference>
<proteinExistence type="inferred from homology"/>
<comment type="similarity">
    <text evidence="1 2">Belongs to the anti-sigma-factor antagonist family.</text>
</comment>
<dbReference type="Pfam" id="PF01740">
    <property type="entry name" value="STAS"/>
    <property type="match status" value="1"/>
</dbReference>
<evidence type="ECO:0000256" key="2">
    <source>
        <dbReference type="RuleBase" id="RU003749"/>
    </source>
</evidence>
<dbReference type="Gene3D" id="3.30.750.24">
    <property type="entry name" value="STAS domain"/>
    <property type="match status" value="1"/>
</dbReference>
<reference evidence="4" key="2">
    <citation type="submission" date="2024-06" db="EMBL/GenBank/DDBJ databases">
        <authorList>
            <person name="Plum-Jensen L.E."/>
            <person name="Schramm A."/>
            <person name="Marshall I.P.G."/>
        </authorList>
    </citation>
    <scope>NUCLEOTIDE SEQUENCE</scope>
    <source>
        <strain evidence="4">Rat1</strain>
    </source>
</reference>
<dbReference type="InterPro" id="IPR002645">
    <property type="entry name" value="STAS_dom"/>
</dbReference>
<dbReference type="GO" id="GO:0043856">
    <property type="term" value="F:anti-sigma factor antagonist activity"/>
    <property type="evidence" value="ECO:0007669"/>
    <property type="project" value="InterPro"/>
</dbReference>
<dbReference type="InterPro" id="IPR003658">
    <property type="entry name" value="Anti-sigma_ant"/>
</dbReference>
<gene>
    <name evidence="4" type="ORF">Q3M24_00620</name>
</gene>
<organism evidence="4">
    <name type="scientific">Candidatus Electrothrix aestuarii</name>
    <dbReference type="NCBI Taxonomy" id="3062594"/>
    <lineage>
        <taxon>Bacteria</taxon>
        <taxon>Pseudomonadati</taxon>
        <taxon>Thermodesulfobacteriota</taxon>
        <taxon>Desulfobulbia</taxon>
        <taxon>Desulfobulbales</taxon>
        <taxon>Desulfobulbaceae</taxon>
        <taxon>Candidatus Electrothrix</taxon>
    </lineage>
</organism>
<name>A0AAU8LVJ6_9BACT</name>
<dbReference type="PANTHER" id="PTHR33495">
    <property type="entry name" value="ANTI-SIGMA FACTOR ANTAGONIST TM_1081-RELATED-RELATED"/>
    <property type="match status" value="1"/>
</dbReference>
<accession>A0AAU8LVJ6</accession>
<dbReference type="EMBL" id="CP159373">
    <property type="protein sequence ID" value="XCN73298.1"/>
    <property type="molecule type" value="Genomic_DNA"/>
</dbReference>
<dbReference type="SUPFAM" id="SSF52091">
    <property type="entry name" value="SpoIIaa-like"/>
    <property type="match status" value="1"/>
</dbReference>
<evidence type="ECO:0000313" key="4">
    <source>
        <dbReference type="EMBL" id="XCN73298.1"/>
    </source>
</evidence>
<dbReference type="AlphaFoldDB" id="A0AAU8LVJ6"/>
<evidence type="ECO:0000256" key="1">
    <source>
        <dbReference type="ARBA" id="ARBA00009013"/>
    </source>
</evidence>
<feature type="domain" description="STAS" evidence="3">
    <location>
        <begin position="3"/>
        <end position="111"/>
    </location>
</feature>
<dbReference type="NCBIfam" id="TIGR00377">
    <property type="entry name" value="ant_ant_sig"/>
    <property type="match status" value="1"/>
</dbReference>
<sequence length="112" mass="12437">MDMDIVSRLVDNISVVEVKGFIDGKTAPAFQEKVLQTIEEAKTLLIDLREVDFLSSAGLRALLVTHRTTQEKSVAVALSGLSEMIRDNMEATGFLTFFRVFDSLESGLEELK</sequence>
<protein>
    <recommendedName>
        <fullName evidence="2">Anti-sigma factor antagonist</fullName>
    </recommendedName>
</protein>
<dbReference type="PANTHER" id="PTHR33495:SF14">
    <property type="entry name" value="ANTI-SIGMA FACTOR ANTAGONIST"/>
    <property type="match status" value="1"/>
</dbReference>
<evidence type="ECO:0000259" key="3">
    <source>
        <dbReference type="PROSITE" id="PS50801"/>
    </source>
</evidence>
<reference evidence="4" key="1">
    <citation type="journal article" date="2024" name="Syst. Appl. Microbiol.">
        <title>First single-strain enrichments of Electrothrix cable bacteria, description of E. aestuarii sp. nov. and E. rattekaaiensis sp. nov., and proposal of a cable bacteria taxonomy following the rules of the SeqCode.</title>
        <authorList>
            <person name="Plum-Jensen L.E."/>
            <person name="Schramm A."/>
            <person name="Marshall I.P.G."/>
        </authorList>
    </citation>
    <scope>NUCLEOTIDE SEQUENCE</scope>
    <source>
        <strain evidence="4">Rat1</strain>
    </source>
</reference>
<dbReference type="PROSITE" id="PS50801">
    <property type="entry name" value="STAS"/>
    <property type="match status" value="1"/>
</dbReference>